<dbReference type="PANTHER" id="PTHR45969">
    <property type="entry name" value="RING ZINC FINGER PROTEIN-RELATED"/>
    <property type="match status" value="1"/>
</dbReference>
<evidence type="ECO:0000256" key="4">
    <source>
        <dbReference type="PROSITE-ProRule" id="PRU00175"/>
    </source>
</evidence>
<keyword evidence="3" id="KW-0862">Zinc</keyword>
<dbReference type="GO" id="GO:0016567">
    <property type="term" value="P:protein ubiquitination"/>
    <property type="evidence" value="ECO:0007669"/>
    <property type="project" value="TreeGrafter"/>
</dbReference>
<dbReference type="Proteomes" id="UP000813461">
    <property type="component" value="Unassembled WGS sequence"/>
</dbReference>
<evidence type="ECO:0000256" key="3">
    <source>
        <dbReference type="ARBA" id="ARBA00022833"/>
    </source>
</evidence>
<dbReference type="Gene3D" id="3.30.40.10">
    <property type="entry name" value="Zinc/RING finger domain, C3HC4 (zinc finger)"/>
    <property type="match status" value="1"/>
</dbReference>
<evidence type="ECO:0000256" key="1">
    <source>
        <dbReference type="ARBA" id="ARBA00022723"/>
    </source>
</evidence>
<dbReference type="Pfam" id="PF13639">
    <property type="entry name" value="zf-RING_2"/>
    <property type="match status" value="1"/>
</dbReference>
<keyword evidence="2 4" id="KW-0863">Zinc-finger</keyword>
<dbReference type="SMART" id="SM00184">
    <property type="entry name" value="RING"/>
    <property type="match status" value="1"/>
</dbReference>
<feature type="domain" description="RING-type" evidence="5">
    <location>
        <begin position="180"/>
        <end position="225"/>
    </location>
</feature>
<dbReference type="AlphaFoldDB" id="A0A8K0QTG0"/>
<organism evidence="6 7">
    <name type="scientific">Paraphoma chrysanthemicola</name>
    <dbReference type="NCBI Taxonomy" id="798071"/>
    <lineage>
        <taxon>Eukaryota</taxon>
        <taxon>Fungi</taxon>
        <taxon>Dikarya</taxon>
        <taxon>Ascomycota</taxon>
        <taxon>Pezizomycotina</taxon>
        <taxon>Dothideomycetes</taxon>
        <taxon>Pleosporomycetidae</taxon>
        <taxon>Pleosporales</taxon>
        <taxon>Pleosporineae</taxon>
        <taxon>Phaeosphaeriaceae</taxon>
        <taxon>Paraphoma</taxon>
    </lineage>
</organism>
<evidence type="ECO:0000313" key="7">
    <source>
        <dbReference type="Proteomes" id="UP000813461"/>
    </source>
</evidence>
<proteinExistence type="predicted"/>
<dbReference type="InterPro" id="IPR013083">
    <property type="entry name" value="Znf_RING/FYVE/PHD"/>
</dbReference>
<reference evidence="6" key="1">
    <citation type="journal article" date="2021" name="Nat. Commun.">
        <title>Genetic determinants of endophytism in the Arabidopsis root mycobiome.</title>
        <authorList>
            <person name="Mesny F."/>
            <person name="Miyauchi S."/>
            <person name="Thiergart T."/>
            <person name="Pickel B."/>
            <person name="Atanasova L."/>
            <person name="Karlsson M."/>
            <person name="Huettel B."/>
            <person name="Barry K.W."/>
            <person name="Haridas S."/>
            <person name="Chen C."/>
            <person name="Bauer D."/>
            <person name="Andreopoulos W."/>
            <person name="Pangilinan J."/>
            <person name="LaButti K."/>
            <person name="Riley R."/>
            <person name="Lipzen A."/>
            <person name="Clum A."/>
            <person name="Drula E."/>
            <person name="Henrissat B."/>
            <person name="Kohler A."/>
            <person name="Grigoriev I.V."/>
            <person name="Martin F.M."/>
            <person name="Hacquard S."/>
        </authorList>
    </citation>
    <scope>NUCLEOTIDE SEQUENCE</scope>
    <source>
        <strain evidence="6">MPI-SDFR-AT-0120</strain>
    </source>
</reference>
<dbReference type="OrthoDB" id="3677589at2759"/>
<sequence>MNSLARLFQMTSQAAPPVYTKPLVLTHSDISVIAWCHGLDLAMRNPSAPYQPLMNNSFILVTDSEQQLFDTHMCFLLVSFLQYTENDGEGMRERLHGDRMSEADRRIEHMEEGARTIPEMRDLPRRLRPLRWDFDAMFGHLDLLTLDEVVDEEPVDQTSERTDTAALVTVVIDMAEDANCPICMEDAGADGLVKPQCCDHAFHLSCLDEWVNGPAGNAALCPLCRKSICLAK</sequence>
<protein>
    <recommendedName>
        <fullName evidence="5">RING-type domain-containing protein</fullName>
    </recommendedName>
</protein>
<dbReference type="EMBL" id="JAGMVJ010000029">
    <property type="protein sequence ID" value="KAH7069444.1"/>
    <property type="molecule type" value="Genomic_DNA"/>
</dbReference>
<dbReference type="PANTHER" id="PTHR45969:SF69">
    <property type="entry name" value="FINGER DOMAIN PROTEIN, PUTATIVE (AFU_ORTHOLOGUE AFUA_3G12190)-RELATED"/>
    <property type="match status" value="1"/>
</dbReference>
<name>A0A8K0QTG0_9PLEO</name>
<evidence type="ECO:0000259" key="5">
    <source>
        <dbReference type="PROSITE" id="PS50089"/>
    </source>
</evidence>
<comment type="caution">
    <text evidence="6">The sequence shown here is derived from an EMBL/GenBank/DDBJ whole genome shotgun (WGS) entry which is preliminary data.</text>
</comment>
<keyword evidence="1" id="KW-0479">Metal-binding</keyword>
<dbReference type="SUPFAM" id="SSF57850">
    <property type="entry name" value="RING/U-box"/>
    <property type="match status" value="1"/>
</dbReference>
<dbReference type="GO" id="GO:0061630">
    <property type="term" value="F:ubiquitin protein ligase activity"/>
    <property type="evidence" value="ECO:0007669"/>
    <property type="project" value="TreeGrafter"/>
</dbReference>
<evidence type="ECO:0000256" key="2">
    <source>
        <dbReference type="ARBA" id="ARBA00022771"/>
    </source>
</evidence>
<accession>A0A8K0QTG0</accession>
<dbReference type="InterPro" id="IPR001841">
    <property type="entry name" value="Znf_RING"/>
</dbReference>
<keyword evidence="7" id="KW-1185">Reference proteome</keyword>
<gene>
    <name evidence="6" type="ORF">FB567DRAFT_634097</name>
</gene>
<dbReference type="GO" id="GO:0008270">
    <property type="term" value="F:zinc ion binding"/>
    <property type="evidence" value="ECO:0007669"/>
    <property type="project" value="UniProtKB-KW"/>
</dbReference>
<dbReference type="PROSITE" id="PS50089">
    <property type="entry name" value="ZF_RING_2"/>
    <property type="match status" value="1"/>
</dbReference>
<evidence type="ECO:0000313" key="6">
    <source>
        <dbReference type="EMBL" id="KAH7069444.1"/>
    </source>
</evidence>